<dbReference type="Pfam" id="PF04151">
    <property type="entry name" value="PPC"/>
    <property type="match status" value="1"/>
</dbReference>
<dbReference type="RefSeq" id="WP_109007147.1">
    <property type="nucleotide sequence ID" value="NZ_BDUD01000001.1"/>
</dbReference>
<name>A0A2R5FKR3_NOSCO</name>
<protein>
    <submittedName>
        <fullName evidence="4">Putative peptidase</fullName>
    </submittedName>
</protein>
<evidence type="ECO:0000256" key="2">
    <source>
        <dbReference type="ARBA" id="ARBA00022801"/>
    </source>
</evidence>
<dbReference type="Proteomes" id="UP000245124">
    <property type="component" value="Unassembled WGS sequence"/>
</dbReference>
<accession>A0A2R5FKR3</accession>
<reference evidence="4 5" key="1">
    <citation type="submission" date="2017-06" db="EMBL/GenBank/DDBJ databases">
        <title>Genome sequencing of cyanobaciteial culture collection at National Institute for Environmental Studies (NIES).</title>
        <authorList>
            <person name="Hirose Y."/>
            <person name="Shimura Y."/>
            <person name="Fujisawa T."/>
            <person name="Nakamura Y."/>
            <person name="Kawachi M."/>
        </authorList>
    </citation>
    <scope>NUCLEOTIDE SEQUENCE [LARGE SCALE GENOMIC DNA]</scope>
    <source>
        <strain evidence="4 5">NIES-4072</strain>
    </source>
</reference>
<dbReference type="Pfam" id="PF13365">
    <property type="entry name" value="Trypsin_2"/>
    <property type="match status" value="1"/>
</dbReference>
<keyword evidence="1" id="KW-0645">Protease</keyword>
<keyword evidence="5" id="KW-1185">Reference proteome</keyword>
<proteinExistence type="predicted"/>
<dbReference type="SUPFAM" id="SSF50494">
    <property type="entry name" value="Trypsin-like serine proteases"/>
    <property type="match status" value="1"/>
</dbReference>
<dbReference type="InterPro" id="IPR007280">
    <property type="entry name" value="Peptidase_C_arc/bac"/>
</dbReference>
<evidence type="ECO:0000313" key="5">
    <source>
        <dbReference type="Proteomes" id="UP000245124"/>
    </source>
</evidence>
<evidence type="ECO:0000313" key="4">
    <source>
        <dbReference type="EMBL" id="GBG16833.1"/>
    </source>
</evidence>
<dbReference type="OrthoDB" id="495674at2"/>
<dbReference type="InterPro" id="IPR001940">
    <property type="entry name" value="Peptidase_S1C"/>
</dbReference>
<evidence type="ECO:0000256" key="1">
    <source>
        <dbReference type="ARBA" id="ARBA00022670"/>
    </source>
</evidence>
<sequence length="385" mass="41299">MNRKFLTIGTSAILTTVIGGICVSNLFGCQLPGIAKNPQKFEPNFLSENPKEIKSSILIAENSEEQNRIQLYEKASKSVVAIATGFGHGSGFIVSPDGLVLTNAHVVEDSSKAVAVVLADGTQVLADLVGFASGGLDLAALKIRNQKNLPYLRLATPGSARVGQSVYAIGTPLRLEFQNTLTYGVISRIDTKLALIQHDAAVNPGNSGGPLLNSNGQVIGVNSAIFNDTEIKRFIGISFAIPTELIQPFLVAVEQGNAQLASGRQQPSNSQDTDLPLNGQVLQASLKNGDRILPNNSYFHTYVFEGKAGQQITIEMDSQQIDSHLYLLLPAKERLIAQNDDISPKDFNARLTVTLPENGIYYLLANTFEAGESGSYSLRAAISQQ</sequence>
<dbReference type="PANTHER" id="PTHR43343:SF3">
    <property type="entry name" value="PROTEASE DO-LIKE 8, CHLOROPLASTIC"/>
    <property type="match status" value="1"/>
</dbReference>
<feature type="domain" description="Peptidase C-terminal archaeal/bacterial" evidence="3">
    <location>
        <begin position="300"/>
        <end position="364"/>
    </location>
</feature>
<dbReference type="GO" id="GO:0004252">
    <property type="term" value="F:serine-type endopeptidase activity"/>
    <property type="evidence" value="ECO:0007669"/>
    <property type="project" value="InterPro"/>
</dbReference>
<dbReference type="Gene3D" id="2.40.10.120">
    <property type="match status" value="1"/>
</dbReference>
<organism evidence="4 5">
    <name type="scientific">Nostoc commune NIES-4072</name>
    <dbReference type="NCBI Taxonomy" id="2005467"/>
    <lineage>
        <taxon>Bacteria</taxon>
        <taxon>Bacillati</taxon>
        <taxon>Cyanobacteriota</taxon>
        <taxon>Cyanophyceae</taxon>
        <taxon>Nostocales</taxon>
        <taxon>Nostocaceae</taxon>
        <taxon>Nostoc</taxon>
    </lineage>
</organism>
<dbReference type="AlphaFoldDB" id="A0A2R5FKR3"/>
<keyword evidence="2" id="KW-0378">Hydrolase</keyword>
<dbReference type="PRINTS" id="PR00834">
    <property type="entry name" value="PROTEASES2C"/>
</dbReference>
<dbReference type="EMBL" id="BDUD01000001">
    <property type="protein sequence ID" value="GBG16833.1"/>
    <property type="molecule type" value="Genomic_DNA"/>
</dbReference>
<dbReference type="GO" id="GO:0006508">
    <property type="term" value="P:proteolysis"/>
    <property type="evidence" value="ECO:0007669"/>
    <property type="project" value="UniProtKB-KW"/>
</dbReference>
<comment type="caution">
    <text evidence="4">The sequence shown here is derived from an EMBL/GenBank/DDBJ whole genome shotgun (WGS) entry which is preliminary data.</text>
</comment>
<gene>
    <name evidence="4" type="ORF">NIES4072_04790</name>
</gene>
<dbReference type="Gene3D" id="2.60.120.380">
    <property type="match status" value="1"/>
</dbReference>
<dbReference type="PANTHER" id="PTHR43343">
    <property type="entry name" value="PEPTIDASE S12"/>
    <property type="match status" value="1"/>
</dbReference>
<dbReference type="InterPro" id="IPR009003">
    <property type="entry name" value="Peptidase_S1_PA"/>
</dbReference>
<evidence type="ECO:0000259" key="3">
    <source>
        <dbReference type="Pfam" id="PF04151"/>
    </source>
</evidence>
<dbReference type="InterPro" id="IPR051201">
    <property type="entry name" value="Chloro_Bact_Ser_Proteases"/>
</dbReference>